<feature type="domain" description="BIG2" evidence="2">
    <location>
        <begin position="118"/>
        <end position="195"/>
    </location>
</feature>
<feature type="domain" description="BIG2" evidence="2">
    <location>
        <begin position="546"/>
        <end position="626"/>
    </location>
</feature>
<feature type="domain" description="BIG2" evidence="2">
    <location>
        <begin position="628"/>
        <end position="710"/>
    </location>
</feature>
<dbReference type="EMBL" id="BMHF01000001">
    <property type="protein sequence ID" value="GGA21346.1"/>
    <property type="molecule type" value="Genomic_DNA"/>
</dbReference>
<accession>A0ABQ1FN93</accession>
<dbReference type="RefSeq" id="WP_094093521.1">
    <property type="nucleotide sequence ID" value="NZ_BMHF01000001.1"/>
</dbReference>
<evidence type="ECO:0000313" key="4">
    <source>
        <dbReference type="Proteomes" id="UP000609323"/>
    </source>
</evidence>
<feature type="domain" description="BIG2" evidence="2">
    <location>
        <begin position="32"/>
        <end position="114"/>
    </location>
</feature>
<feature type="chain" id="PRO_5045553457" description="BIG2 domain-containing protein" evidence="1">
    <location>
        <begin position="29"/>
        <end position="712"/>
    </location>
</feature>
<keyword evidence="1" id="KW-0732">Signal</keyword>
<dbReference type="InterPro" id="IPR008964">
    <property type="entry name" value="Invasin/intimin_cell_adhesion"/>
</dbReference>
<dbReference type="SMART" id="SM00635">
    <property type="entry name" value="BID_2"/>
    <property type="match status" value="8"/>
</dbReference>
<dbReference type="Proteomes" id="UP000609323">
    <property type="component" value="Unassembled WGS sequence"/>
</dbReference>
<feature type="signal peptide" evidence="1">
    <location>
        <begin position="1"/>
        <end position="28"/>
    </location>
</feature>
<protein>
    <recommendedName>
        <fullName evidence="2">BIG2 domain-containing protein</fullName>
    </recommendedName>
</protein>
<dbReference type="Pfam" id="PF02368">
    <property type="entry name" value="Big_2"/>
    <property type="match status" value="1"/>
</dbReference>
<evidence type="ECO:0000256" key="1">
    <source>
        <dbReference type="SAM" id="SignalP"/>
    </source>
</evidence>
<keyword evidence="4" id="KW-1185">Reference proteome</keyword>
<evidence type="ECO:0000259" key="2">
    <source>
        <dbReference type="SMART" id="SM00635"/>
    </source>
</evidence>
<evidence type="ECO:0000313" key="3">
    <source>
        <dbReference type="EMBL" id="GGA21346.1"/>
    </source>
</evidence>
<dbReference type="InterPro" id="IPR003343">
    <property type="entry name" value="Big_2"/>
</dbReference>
<feature type="domain" description="BIG2" evidence="2">
    <location>
        <begin position="292"/>
        <end position="372"/>
    </location>
</feature>
<dbReference type="Gene3D" id="2.60.40.1080">
    <property type="match status" value="8"/>
</dbReference>
<dbReference type="SUPFAM" id="SSF49373">
    <property type="entry name" value="Invasin/intimin cell-adhesion fragments"/>
    <property type="match status" value="5"/>
</dbReference>
<sequence length="712" mass="74853">MTGNRKVMGWFLALVLLVSAILPANAFAATGDVNSIHFDSDKEIVLTVDENTEQLRVLAVIEGASEKDVTNDVTWSTSNSKIVKVDGGLLTPVAKGTATITAKYKNAITTKAVTVKYAYNALTLNTSDNTEFKLGTEDAAIKAMADGADVSDDATWTTSDSSVVTVDKGELTFVSKGTATITAAYKGLTANVKIKVVAPFAALEFSDDDDLEMVAGQGTADLKVLTRDSDENAAPVDVTDKVEWSTSDDSVAKVEDGKVTPLKLGKATITASYLGSTIQKDVYVRNPYEVIILEESSFVKNAVLFLNNASKDVAAKVMASNGESVDVTKTAEWKSSNLLVASVDGGVITPKSTGTTTITVSYLGVSKSFSLTVYPTITKFDVDTSDIEILKDDSKDIPKVTGILLDESEQDFTKLVTWKSSNEDVVTVDSGKFKAGETGSAVLTATIGSVTVASVNVKVSEKVLVLMPAVENVQLIIGKTADLPNVTAVLENGDEKDVTADVKWTLSGTYAVIKDKTVKGLSKGNATLTGTYLNKTVKIPVSVEAEVVTMVINPQSVELNINKSKSIAVKGFYADGKYVTLSSKMNWVSSDVSVAMVSGSSVKAIAEGKVTLTGTYQGKTYKVSVSVVPKLTKLTPSEKRFILAPGSSQSVALTALYDTGATASVAGSAVWTTNKSNVVKVTAGKIEAVAKGTASIKAAYGGKTVTISVTVK</sequence>
<name>A0ABQ1FN93_9BACL</name>
<reference evidence="4" key="1">
    <citation type="journal article" date="2019" name="Int. J. Syst. Evol. Microbiol.">
        <title>The Global Catalogue of Microorganisms (GCM) 10K type strain sequencing project: providing services to taxonomists for standard genome sequencing and annotation.</title>
        <authorList>
            <consortium name="The Broad Institute Genomics Platform"/>
            <consortium name="The Broad Institute Genome Sequencing Center for Infectious Disease"/>
            <person name="Wu L."/>
            <person name="Ma J."/>
        </authorList>
    </citation>
    <scope>NUCLEOTIDE SEQUENCE [LARGE SCALE GENOMIC DNA]</scope>
    <source>
        <strain evidence="4">CGMCC 1.15044</strain>
    </source>
</reference>
<proteinExistence type="predicted"/>
<feature type="domain" description="BIG2" evidence="2">
    <location>
        <begin position="199"/>
        <end position="285"/>
    </location>
</feature>
<comment type="caution">
    <text evidence="3">The sequence shown here is derived from an EMBL/GenBank/DDBJ whole genome shotgun (WGS) entry which is preliminary data.</text>
</comment>
<organism evidence="3 4">
    <name type="scientific">Paenibacillus physcomitrellae</name>
    <dbReference type="NCBI Taxonomy" id="1619311"/>
    <lineage>
        <taxon>Bacteria</taxon>
        <taxon>Bacillati</taxon>
        <taxon>Bacillota</taxon>
        <taxon>Bacilli</taxon>
        <taxon>Bacillales</taxon>
        <taxon>Paenibacillaceae</taxon>
        <taxon>Paenibacillus</taxon>
    </lineage>
</organism>
<feature type="domain" description="BIG2" evidence="2">
    <location>
        <begin position="376"/>
        <end position="457"/>
    </location>
</feature>
<gene>
    <name evidence="3" type="ORF">GCM10010917_02570</name>
</gene>
<feature type="domain" description="BIG2" evidence="2">
    <location>
        <begin position="460"/>
        <end position="542"/>
    </location>
</feature>